<dbReference type="OrthoDB" id="9145816at2"/>
<dbReference type="Gene3D" id="2.60.120.200">
    <property type="match status" value="1"/>
</dbReference>
<dbReference type="Proteomes" id="UP000023541">
    <property type="component" value="Unassembled WGS sequence"/>
</dbReference>
<dbReference type="RefSeq" id="WP_117589996.1">
    <property type="nucleotide sequence ID" value="NZ_AQRA01000001.1"/>
</dbReference>
<dbReference type="EMBL" id="AQRA01000001">
    <property type="protein sequence ID" value="EZH75829.1"/>
    <property type="molecule type" value="Genomic_DNA"/>
</dbReference>
<comment type="caution">
    <text evidence="1">The sequence shown here is derived from an EMBL/GenBank/DDBJ whole genome shotgun (WGS) entry which is preliminary data.</text>
</comment>
<keyword evidence="2" id="KW-1185">Reference proteome</keyword>
<evidence type="ECO:0000313" key="1">
    <source>
        <dbReference type="EMBL" id="EZH75829.1"/>
    </source>
</evidence>
<organism evidence="1 2">
    <name type="scientific">Aquimarina atlantica</name>
    <dbReference type="NCBI Taxonomy" id="1317122"/>
    <lineage>
        <taxon>Bacteria</taxon>
        <taxon>Pseudomonadati</taxon>
        <taxon>Bacteroidota</taxon>
        <taxon>Flavobacteriia</taxon>
        <taxon>Flavobacteriales</taxon>
        <taxon>Flavobacteriaceae</taxon>
        <taxon>Aquimarina</taxon>
    </lineage>
</organism>
<reference evidence="1 2" key="1">
    <citation type="submission" date="2014-04" db="EMBL/GenBank/DDBJ databases">
        <title>Aquimarina sp. 22II-S11-z7 Genome Sequencing.</title>
        <authorList>
            <person name="Lai Q."/>
        </authorList>
    </citation>
    <scope>NUCLEOTIDE SEQUENCE [LARGE SCALE GENOMIC DNA]</scope>
    <source>
        <strain evidence="1 2">22II-S11-z7</strain>
    </source>
</reference>
<dbReference type="STRING" id="1317122.ATO12_03305"/>
<accession>A0A023C0U7</accession>
<name>A0A023C0U7_9FLAO</name>
<evidence type="ECO:0000313" key="2">
    <source>
        <dbReference type="Proteomes" id="UP000023541"/>
    </source>
</evidence>
<dbReference type="AlphaFoldDB" id="A0A023C0U7"/>
<gene>
    <name evidence="1" type="ORF">ATO12_03305</name>
</gene>
<proteinExistence type="predicted"/>
<sequence length="298" mass="34019">MARLLLYIGLFFSSLSYCQIGQYNNFPTMRPSHILDEKLTNISFAFSLRVLESDYNGPLIRLRRDSDNAQQDFGWDDNDIVDVTAIDAWRGAANVFVVTWYDQSGLGRNAIQNTNAFQPRFITDPTRPYFFGDGNNDRLDINTSIQVLTNAGVNGSVFTVLYSTSDNQFSFGTRQPGVNRNRWSIHVNWTNNRVYFDSGICCSDPVRWASNGNNQWQQFSFIRANIVQTIRRSGTILRTGNYTLGRCTATNGAGILYSNGANREFATNRFTELIMYSMDINLTDIQEIEQDQVDFWNL</sequence>
<dbReference type="eggNOG" id="ENOG5030USW">
    <property type="taxonomic scope" value="Bacteria"/>
</dbReference>
<protein>
    <submittedName>
        <fullName evidence="1">Uncharacterized protein</fullName>
    </submittedName>
</protein>